<dbReference type="GO" id="GO:0005634">
    <property type="term" value="C:nucleus"/>
    <property type="evidence" value="ECO:0007669"/>
    <property type="project" value="TreeGrafter"/>
</dbReference>
<dbReference type="PANTHER" id="PTHR11361:SF20">
    <property type="entry name" value="MUTS PROTEIN HOMOLOG 5"/>
    <property type="match status" value="1"/>
</dbReference>
<dbReference type="InterPro" id="IPR036187">
    <property type="entry name" value="DNA_mismatch_repair_MutS_sf"/>
</dbReference>
<dbReference type="InterPro" id="IPR045076">
    <property type="entry name" value="MutS"/>
</dbReference>
<dbReference type="AlphaFoldDB" id="A0A2G9US27"/>
<evidence type="ECO:0000313" key="4">
    <source>
        <dbReference type="Proteomes" id="UP000230423"/>
    </source>
</evidence>
<dbReference type="GO" id="GO:0030983">
    <property type="term" value="F:mismatched DNA binding"/>
    <property type="evidence" value="ECO:0007669"/>
    <property type="project" value="InterPro"/>
</dbReference>
<protein>
    <submittedName>
        <fullName evidence="3">MutS family domain IV</fullName>
    </submittedName>
</protein>
<proteinExistence type="inferred from homology"/>
<name>A0A2G9US27_TELCI</name>
<reference evidence="3 4" key="1">
    <citation type="submission" date="2015-09" db="EMBL/GenBank/DDBJ databases">
        <title>Draft genome of the parasitic nematode Teladorsagia circumcincta isolate WARC Sus (inbred).</title>
        <authorList>
            <person name="Mitreva M."/>
        </authorList>
    </citation>
    <scope>NUCLEOTIDE SEQUENCE [LARGE SCALE GENOMIC DNA]</scope>
    <source>
        <strain evidence="3 4">S</strain>
    </source>
</reference>
<dbReference type="Gene3D" id="1.10.1420.10">
    <property type="match status" value="2"/>
</dbReference>
<dbReference type="PANTHER" id="PTHR11361">
    <property type="entry name" value="DNA MISMATCH REPAIR PROTEIN MUTS FAMILY MEMBER"/>
    <property type="match status" value="1"/>
</dbReference>
<dbReference type="Pfam" id="PF05190">
    <property type="entry name" value="MutS_IV"/>
    <property type="match status" value="1"/>
</dbReference>
<dbReference type="GO" id="GO:0051026">
    <property type="term" value="P:chiasma assembly"/>
    <property type="evidence" value="ECO:0007669"/>
    <property type="project" value="TreeGrafter"/>
</dbReference>
<dbReference type="Proteomes" id="UP000230423">
    <property type="component" value="Unassembled WGS sequence"/>
</dbReference>
<sequence>MISNAVSIGRYMESLSTKLSLVEDDMECFGDTLAETMAVLGAMIDFRDSLVENRLVVNSGVDPELDRAKELYRRLPGILTQVAHEESKRLQADTCSVAYVPMIGYLLAVPYDFNVEQFEDLQVIYSTDSTLNVKSARMRELDEELGDVKMKIIDKETTIAIRMSSLILSRSALLLGVERAASLLDAAISLALTARQLG</sequence>
<dbReference type="GO" id="GO:0006298">
    <property type="term" value="P:mismatch repair"/>
    <property type="evidence" value="ECO:0007669"/>
    <property type="project" value="InterPro"/>
</dbReference>
<organism evidence="3 4">
    <name type="scientific">Teladorsagia circumcincta</name>
    <name type="common">Brown stomach worm</name>
    <name type="synonym">Ostertagia circumcincta</name>
    <dbReference type="NCBI Taxonomy" id="45464"/>
    <lineage>
        <taxon>Eukaryota</taxon>
        <taxon>Metazoa</taxon>
        <taxon>Ecdysozoa</taxon>
        <taxon>Nematoda</taxon>
        <taxon>Chromadorea</taxon>
        <taxon>Rhabditida</taxon>
        <taxon>Rhabditina</taxon>
        <taxon>Rhabditomorpha</taxon>
        <taxon>Strongyloidea</taxon>
        <taxon>Trichostrongylidae</taxon>
        <taxon>Teladorsagia</taxon>
    </lineage>
</organism>
<dbReference type="EMBL" id="KZ345528">
    <property type="protein sequence ID" value="PIO73071.1"/>
    <property type="molecule type" value="Genomic_DNA"/>
</dbReference>
<evidence type="ECO:0000256" key="1">
    <source>
        <dbReference type="ARBA" id="ARBA00006271"/>
    </source>
</evidence>
<dbReference type="OrthoDB" id="29596at2759"/>
<dbReference type="InterPro" id="IPR007861">
    <property type="entry name" value="DNA_mismatch_repair_MutS_clamp"/>
</dbReference>
<evidence type="ECO:0000259" key="2">
    <source>
        <dbReference type="Pfam" id="PF05190"/>
    </source>
</evidence>
<feature type="domain" description="DNA mismatch repair protein MutS clamp" evidence="2">
    <location>
        <begin position="60"/>
        <end position="150"/>
    </location>
</feature>
<comment type="similarity">
    <text evidence="1">Belongs to the DNA mismatch repair MutS family.</text>
</comment>
<evidence type="ECO:0000313" key="3">
    <source>
        <dbReference type="EMBL" id="PIO73071.1"/>
    </source>
</evidence>
<accession>A0A2G9US27</accession>
<dbReference type="SUPFAM" id="SSF48334">
    <property type="entry name" value="DNA repair protein MutS, domain III"/>
    <property type="match status" value="1"/>
</dbReference>
<gene>
    <name evidence="3" type="ORF">TELCIR_04973</name>
</gene>
<dbReference type="GO" id="GO:0140664">
    <property type="term" value="F:ATP-dependent DNA damage sensor activity"/>
    <property type="evidence" value="ECO:0007669"/>
    <property type="project" value="InterPro"/>
</dbReference>
<keyword evidence="4" id="KW-1185">Reference proteome</keyword>
<dbReference type="GO" id="GO:0005524">
    <property type="term" value="F:ATP binding"/>
    <property type="evidence" value="ECO:0007669"/>
    <property type="project" value="InterPro"/>
</dbReference>